<feature type="chain" id="PRO_5019235287" description="Surface antigen" evidence="1">
    <location>
        <begin position="29"/>
        <end position="125"/>
    </location>
</feature>
<dbReference type="EMBL" id="RXMA01000016">
    <property type="protein sequence ID" value="RTR18148.1"/>
    <property type="molecule type" value="Genomic_DNA"/>
</dbReference>
<feature type="signal peptide" evidence="1">
    <location>
        <begin position="1"/>
        <end position="28"/>
    </location>
</feature>
<gene>
    <name evidence="2" type="ORF">EJ903_16490</name>
</gene>
<name>A0A431VFB8_9PROT</name>
<keyword evidence="3" id="KW-1185">Reference proteome</keyword>
<keyword evidence="1" id="KW-0732">Signal</keyword>
<reference evidence="2 3" key="1">
    <citation type="submission" date="2018-12" db="EMBL/GenBank/DDBJ databases">
        <authorList>
            <person name="Yang Y."/>
        </authorList>
    </citation>
    <scope>NUCLEOTIDE SEQUENCE [LARGE SCALE GENOMIC DNA]</scope>
    <source>
        <strain evidence="2 3">L-25-5w-1</strain>
    </source>
</reference>
<evidence type="ECO:0008006" key="4">
    <source>
        <dbReference type="Google" id="ProtNLM"/>
    </source>
</evidence>
<evidence type="ECO:0000256" key="1">
    <source>
        <dbReference type="SAM" id="SignalP"/>
    </source>
</evidence>
<evidence type="ECO:0000313" key="3">
    <source>
        <dbReference type="Proteomes" id="UP000277007"/>
    </source>
</evidence>
<accession>A0A431VFB8</accession>
<sequence length="125" mass="13597">MKALRRSLGLGAMGVAALLALVPVQALARGSVTVDIGIGGYYPAYPYPHHHRHSYYPPPPMVVYPAPPVVVYEPPPRVIYAPPPVQVRNTAQCREYQSTVMVGGRPQSSYGTACLQPDGTWRIVD</sequence>
<comment type="caution">
    <text evidence="2">The sequence shown here is derived from an EMBL/GenBank/DDBJ whole genome shotgun (WGS) entry which is preliminary data.</text>
</comment>
<protein>
    <recommendedName>
        <fullName evidence="4">Surface antigen</fullName>
    </recommendedName>
</protein>
<dbReference type="OrthoDB" id="7307777at2"/>
<dbReference type="Proteomes" id="UP000277007">
    <property type="component" value="Unassembled WGS sequence"/>
</dbReference>
<organism evidence="2 3">
    <name type="scientific">Azospirillum griseum</name>
    <dbReference type="NCBI Taxonomy" id="2496639"/>
    <lineage>
        <taxon>Bacteria</taxon>
        <taxon>Pseudomonadati</taxon>
        <taxon>Pseudomonadota</taxon>
        <taxon>Alphaproteobacteria</taxon>
        <taxon>Rhodospirillales</taxon>
        <taxon>Azospirillaceae</taxon>
        <taxon>Azospirillum</taxon>
    </lineage>
</organism>
<evidence type="ECO:0000313" key="2">
    <source>
        <dbReference type="EMBL" id="RTR18148.1"/>
    </source>
</evidence>
<proteinExistence type="predicted"/>
<dbReference type="AlphaFoldDB" id="A0A431VFB8"/>